<keyword evidence="1" id="KW-0150">Chloroplast</keyword>
<evidence type="ECO:0000313" key="1">
    <source>
        <dbReference type="EMBL" id="ARW60859.1"/>
    </source>
</evidence>
<gene>
    <name evidence="1" type="primary">petP</name>
</gene>
<dbReference type="RefSeq" id="YP_009392297.1">
    <property type="nucleotide sequence ID" value="NC_035262.1"/>
</dbReference>
<reference evidence="1" key="1">
    <citation type="journal article" date="2017" name="J. Phycol.">
        <title>Analysis of chloroplast genomes and a supermatrix inform reclassification of the Rhodomelaceae (Rhodophyta).</title>
        <authorList>
            <person name="Diaz-Tapia P."/>
            <person name="Maggs C.A."/>
            <person name="West J.A."/>
            <person name="Verbruggen H."/>
        </authorList>
    </citation>
    <scope>NUCLEOTIDE SEQUENCE</scope>
    <source>
        <strain evidence="1">JW2841</strain>
    </source>
</reference>
<name>A0A1Z1M489_OSMFI</name>
<organism evidence="1">
    <name type="scientific">Osmundaria fimbriata</name>
    <name type="common">Red alga</name>
    <name type="synonym">Delesseria fimbriata</name>
    <dbReference type="NCBI Taxonomy" id="228265"/>
    <lineage>
        <taxon>Eukaryota</taxon>
        <taxon>Rhodophyta</taxon>
        <taxon>Florideophyceae</taxon>
        <taxon>Rhodymeniophycidae</taxon>
        <taxon>Ceramiales</taxon>
        <taxon>Rhodomelaceae</taxon>
        <taxon>Amansieae</taxon>
        <taxon>Osmundaria</taxon>
    </lineage>
</organism>
<sequence>MREIPINLKLIPIKIKKKILPSVYKKLHLVGYKKILDTYKVPIIQLTNHTRIWILEYEIK</sequence>
<proteinExistence type="predicted"/>
<dbReference type="AlphaFoldDB" id="A0A1Z1M489"/>
<geneLocation type="chloroplast" evidence="1"/>
<protein>
    <submittedName>
        <fullName evidence="1">Cytochrome b6-f complex subunit PetP</fullName>
    </submittedName>
</protein>
<dbReference type="GeneID" id="33353806"/>
<keyword evidence="1" id="KW-0934">Plastid</keyword>
<dbReference type="EMBL" id="MF101415">
    <property type="protein sequence ID" value="ARW60859.1"/>
    <property type="molecule type" value="Genomic_DNA"/>
</dbReference>
<accession>A0A1Z1M489</accession>